<evidence type="ECO:0000313" key="5">
    <source>
        <dbReference type="Proteomes" id="UP000498980"/>
    </source>
</evidence>
<protein>
    <recommendedName>
        <fullName evidence="3">CBM3 domain-containing protein</fullName>
    </recommendedName>
</protein>
<feature type="region of interest" description="Disordered" evidence="1">
    <location>
        <begin position="185"/>
        <end position="260"/>
    </location>
</feature>
<dbReference type="InterPro" id="IPR008965">
    <property type="entry name" value="CBM2/CBM3_carb-bd_dom_sf"/>
</dbReference>
<dbReference type="SMART" id="SM01067">
    <property type="entry name" value="CBM_3"/>
    <property type="match status" value="1"/>
</dbReference>
<dbReference type="InterPro" id="IPR001956">
    <property type="entry name" value="CBM3"/>
</dbReference>
<evidence type="ECO:0000259" key="3">
    <source>
        <dbReference type="PROSITE" id="PS51172"/>
    </source>
</evidence>
<dbReference type="Proteomes" id="UP000498980">
    <property type="component" value="Unassembled WGS sequence"/>
</dbReference>
<proteinExistence type="predicted"/>
<dbReference type="GO" id="GO:0030248">
    <property type="term" value="F:cellulose binding"/>
    <property type="evidence" value="ECO:0007669"/>
    <property type="project" value="InterPro"/>
</dbReference>
<feature type="compositionally biased region" description="Low complexity" evidence="1">
    <location>
        <begin position="186"/>
        <end position="228"/>
    </location>
</feature>
<evidence type="ECO:0000256" key="2">
    <source>
        <dbReference type="SAM" id="SignalP"/>
    </source>
</evidence>
<feature type="domain" description="CBM3" evidence="3">
    <location>
        <begin position="36"/>
        <end position="190"/>
    </location>
</feature>
<feature type="signal peptide" evidence="2">
    <location>
        <begin position="1"/>
        <end position="35"/>
    </location>
</feature>
<gene>
    <name evidence="4" type="ORF">Sfulv_03800</name>
</gene>
<dbReference type="Gene3D" id="2.60.40.710">
    <property type="entry name" value="Endoglucanase-like"/>
    <property type="match status" value="1"/>
</dbReference>
<dbReference type="EMBL" id="BLWC01000001">
    <property type="protein sequence ID" value="GFM95569.1"/>
    <property type="molecule type" value="Genomic_DNA"/>
</dbReference>
<feature type="compositionally biased region" description="Pro residues" evidence="1">
    <location>
        <begin position="241"/>
        <end position="260"/>
    </location>
</feature>
<dbReference type="AlphaFoldDB" id="A0A7J0BZ78"/>
<comment type="caution">
    <text evidence="4">The sequence shown here is derived from an EMBL/GenBank/DDBJ whole genome shotgun (WGS) entry which is preliminary data.</text>
</comment>
<dbReference type="InterPro" id="IPR036966">
    <property type="entry name" value="CBM3_sf"/>
</dbReference>
<evidence type="ECO:0000256" key="1">
    <source>
        <dbReference type="SAM" id="MobiDB-lite"/>
    </source>
</evidence>
<sequence length="260" mass="26781">MRDRTKNRIRTAAATTVAASLCTVGLAALPATASAAADGLTVQYRTSASGATADQSEPWLKVKNTSSGAVRLSDVKVRYYFKADAPGATYRFACSWAVEGCANITGTFGTLARPTATADRYLEIGFTAGAGSLAAGADTGDMQLRFHQSSWQTLRQSDDYSFGAGQSSYGDWSKVTATLGGSAVWGTAPGAAPRTPTRTPPTRRAAGPRSSTTSTTRATPTRGSPRTAGACAPTPVAPECRAPPGPQRTSPSPRPAATPS</sequence>
<name>A0A7J0BZ78_9ACTN</name>
<organism evidence="4 5">
    <name type="scientific">Streptomyces fulvorobeus</name>
    <dbReference type="NCBI Taxonomy" id="284028"/>
    <lineage>
        <taxon>Bacteria</taxon>
        <taxon>Bacillati</taxon>
        <taxon>Actinomycetota</taxon>
        <taxon>Actinomycetes</taxon>
        <taxon>Kitasatosporales</taxon>
        <taxon>Streptomycetaceae</taxon>
        <taxon>Streptomyces</taxon>
    </lineage>
</organism>
<dbReference type="PROSITE" id="PS51172">
    <property type="entry name" value="CBM3"/>
    <property type="match status" value="1"/>
</dbReference>
<feature type="chain" id="PRO_5038356727" description="CBM3 domain-containing protein" evidence="2">
    <location>
        <begin position="36"/>
        <end position="260"/>
    </location>
</feature>
<evidence type="ECO:0000313" key="4">
    <source>
        <dbReference type="EMBL" id="GFM95569.1"/>
    </source>
</evidence>
<reference evidence="4 5" key="1">
    <citation type="submission" date="2020-05" db="EMBL/GenBank/DDBJ databases">
        <title>Whole genome shotgun sequence of Streptomyces fulvorobeus NBRC 15897.</title>
        <authorList>
            <person name="Komaki H."/>
            <person name="Tamura T."/>
        </authorList>
    </citation>
    <scope>NUCLEOTIDE SEQUENCE [LARGE SCALE GENOMIC DNA]</scope>
    <source>
        <strain evidence="4 5">NBRC 15897</strain>
    </source>
</reference>
<keyword evidence="2" id="KW-0732">Signal</keyword>
<dbReference type="SUPFAM" id="SSF49384">
    <property type="entry name" value="Carbohydrate-binding domain"/>
    <property type="match status" value="1"/>
</dbReference>
<dbReference type="GO" id="GO:0005975">
    <property type="term" value="P:carbohydrate metabolic process"/>
    <property type="evidence" value="ECO:0007669"/>
    <property type="project" value="InterPro"/>
</dbReference>
<keyword evidence="5" id="KW-1185">Reference proteome</keyword>
<accession>A0A7J0BZ78</accession>
<dbReference type="Pfam" id="PF00942">
    <property type="entry name" value="CBM_3"/>
    <property type="match status" value="1"/>
</dbReference>